<evidence type="ECO:0000256" key="2">
    <source>
        <dbReference type="ARBA" id="ARBA00022679"/>
    </source>
</evidence>
<protein>
    <submittedName>
        <fullName evidence="8">Homocysteine S-methyltransferase</fullName>
    </submittedName>
</protein>
<evidence type="ECO:0000256" key="6">
    <source>
        <dbReference type="PROSITE-ProRule" id="PRU00333"/>
    </source>
</evidence>
<dbReference type="InterPro" id="IPR051486">
    <property type="entry name" value="Hcy_S-methyltransferase"/>
</dbReference>
<dbReference type="Proteomes" id="UP001307889">
    <property type="component" value="Chromosome 1"/>
</dbReference>
<name>A0ABN7AES2_9HEMI</name>
<keyword evidence="9" id="KW-1185">Reference proteome</keyword>
<accession>A0ABN7AES2</accession>
<dbReference type="InterPro" id="IPR036589">
    <property type="entry name" value="HCY_dom_sf"/>
</dbReference>
<keyword evidence="1 6" id="KW-0489">Methyltransferase</keyword>
<evidence type="ECO:0000313" key="8">
    <source>
        <dbReference type="EMBL" id="BES88777.1"/>
    </source>
</evidence>
<dbReference type="Pfam" id="PF02574">
    <property type="entry name" value="S-methyl_trans"/>
    <property type="match status" value="1"/>
</dbReference>
<comment type="pathway">
    <text evidence="5">Amino-acid biosynthesis; L-methionine biosynthesis via de novo pathway.</text>
</comment>
<dbReference type="EMBL" id="AP028909">
    <property type="protein sequence ID" value="BES88777.1"/>
    <property type="molecule type" value="Genomic_DNA"/>
</dbReference>
<feature type="domain" description="Hcy-binding" evidence="7">
    <location>
        <begin position="1"/>
        <end position="302"/>
    </location>
</feature>
<dbReference type="PANTHER" id="PTHR46015">
    <property type="entry name" value="ZGC:172121"/>
    <property type="match status" value="1"/>
</dbReference>
<feature type="binding site" evidence="6">
    <location>
        <position position="287"/>
    </location>
    <ligand>
        <name>Zn(2+)</name>
        <dbReference type="ChEBI" id="CHEBI:29105"/>
    </ligand>
</feature>
<evidence type="ECO:0000259" key="7">
    <source>
        <dbReference type="PROSITE" id="PS50970"/>
    </source>
</evidence>
<organism evidence="8 9">
    <name type="scientific">Nesidiocoris tenuis</name>
    <dbReference type="NCBI Taxonomy" id="355587"/>
    <lineage>
        <taxon>Eukaryota</taxon>
        <taxon>Metazoa</taxon>
        <taxon>Ecdysozoa</taxon>
        <taxon>Arthropoda</taxon>
        <taxon>Hexapoda</taxon>
        <taxon>Insecta</taxon>
        <taxon>Pterygota</taxon>
        <taxon>Neoptera</taxon>
        <taxon>Paraneoptera</taxon>
        <taxon>Hemiptera</taxon>
        <taxon>Heteroptera</taxon>
        <taxon>Panheteroptera</taxon>
        <taxon>Cimicomorpha</taxon>
        <taxon>Miridae</taxon>
        <taxon>Dicyphina</taxon>
        <taxon>Nesidiocoris</taxon>
    </lineage>
</organism>
<evidence type="ECO:0000256" key="1">
    <source>
        <dbReference type="ARBA" id="ARBA00022603"/>
    </source>
</evidence>
<proteinExistence type="predicted"/>
<sequence>MERKPVLTTTEITTELELHVQEPIDGHPLWGSRFLVKDRAACLKAYQNLIRSGAGVLMTNTYQATPDAFVKHMGLTEREAADIFEDSVKICQQAIELEKKKGEVSICGAIGSLNALRGDGSEYSGEFCNTYSDQEYLDMHRPRVKALVESGVDFLCFETLPCSKEALALIGLLEEFPNVKAWISFFGRNTKEISNGETFADVAVKCWEKGENRLLAVGVNCLDPAWVTPLFKSLKAANPNIPFIAYPNSGEKYDTESKRWTPCDSQKPVAEFLPEWLDMGIAYVGGCCRNYARDLKDMRRTYDQWTSRRAALE</sequence>
<evidence type="ECO:0000313" key="9">
    <source>
        <dbReference type="Proteomes" id="UP001307889"/>
    </source>
</evidence>
<evidence type="ECO:0000256" key="5">
    <source>
        <dbReference type="ARBA" id="ARBA00034478"/>
    </source>
</evidence>
<feature type="binding site" evidence="6">
    <location>
        <position position="288"/>
    </location>
    <ligand>
        <name>Zn(2+)</name>
        <dbReference type="ChEBI" id="CHEBI:29105"/>
    </ligand>
</feature>
<keyword evidence="2 6" id="KW-0808">Transferase</keyword>
<evidence type="ECO:0000256" key="3">
    <source>
        <dbReference type="ARBA" id="ARBA00022723"/>
    </source>
</evidence>
<gene>
    <name evidence="8" type="ORF">NTJ_01584</name>
</gene>
<comment type="cofactor">
    <cofactor evidence="6">
        <name>Zn(2+)</name>
        <dbReference type="ChEBI" id="CHEBI:29105"/>
    </cofactor>
</comment>
<dbReference type="SUPFAM" id="SSF82282">
    <property type="entry name" value="Homocysteine S-methyltransferase"/>
    <property type="match status" value="1"/>
</dbReference>
<dbReference type="InterPro" id="IPR003726">
    <property type="entry name" value="HCY_dom"/>
</dbReference>
<dbReference type="NCBIfam" id="NF007020">
    <property type="entry name" value="PRK09485.1"/>
    <property type="match status" value="1"/>
</dbReference>
<dbReference type="PROSITE" id="PS50970">
    <property type="entry name" value="HCY"/>
    <property type="match status" value="1"/>
</dbReference>
<keyword evidence="3 6" id="KW-0479">Metal-binding</keyword>
<dbReference type="PANTHER" id="PTHR46015:SF1">
    <property type="entry name" value="HOMOCYSTEINE S-METHYLTRANSFERASE-LIKE ISOFORM 1"/>
    <property type="match status" value="1"/>
</dbReference>
<feature type="binding site" evidence="6">
    <location>
        <position position="221"/>
    </location>
    <ligand>
        <name>Zn(2+)</name>
        <dbReference type="ChEBI" id="CHEBI:29105"/>
    </ligand>
</feature>
<keyword evidence="4 6" id="KW-0862">Zinc</keyword>
<dbReference type="Gene3D" id="3.20.20.330">
    <property type="entry name" value="Homocysteine-binding-like domain"/>
    <property type="match status" value="1"/>
</dbReference>
<reference evidence="8 9" key="1">
    <citation type="submission" date="2023-09" db="EMBL/GenBank/DDBJ databases">
        <title>Nesidiocoris tenuis whole genome shotgun sequence.</title>
        <authorList>
            <person name="Shibata T."/>
            <person name="Shimoda M."/>
            <person name="Kobayashi T."/>
            <person name="Uehara T."/>
        </authorList>
    </citation>
    <scope>NUCLEOTIDE SEQUENCE [LARGE SCALE GENOMIC DNA]</scope>
    <source>
        <strain evidence="8 9">Japan</strain>
    </source>
</reference>
<evidence type="ECO:0000256" key="4">
    <source>
        <dbReference type="ARBA" id="ARBA00022833"/>
    </source>
</evidence>